<reference evidence="2 3" key="1">
    <citation type="submission" date="2016-07" db="EMBL/GenBank/DDBJ databases">
        <title>Pervasive Adenine N6-methylation of Active Genes in Fungi.</title>
        <authorList>
            <consortium name="DOE Joint Genome Institute"/>
            <person name="Mondo S.J."/>
            <person name="Dannebaum R.O."/>
            <person name="Kuo R.C."/>
            <person name="Labutti K."/>
            <person name="Haridas S."/>
            <person name="Kuo A."/>
            <person name="Salamov A."/>
            <person name="Ahrendt S.R."/>
            <person name="Lipzen A."/>
            <person name="Sullivan W."/>
            <person name="Andreopoulos W.B."/>
            <person name="Clum A."/>
            <person name="Lindquist E."/>
            <person name="Daum C."/>
            <person name="Ramamoorthy G.K."/>
            <person name="Gryganskyi A."/>
            <person name="Culley D."/>
            <person name="Magnuson J.K."/>
            <person name="James T.Y."/>
            <person name="O'Malley M.A."/>
            <person name="Stajich J.E."/>
            <person name="Spatafora J.W."/>
            <person name="Visel A."/>
            <person name="Grigoriev I.V."/>
        </authorList>
    </citation>
    <scope>NUCLEOTIDE SEQUENCE [LARGE SCALE GENOMIC DNA]</scope>
    <source>
        <strain evidence="2 3">NRRL 1336</strain>
    </source>
</reference>
<feature type="compositionally biased region" description="Low complexity" evidence="1">
    <location>
        <begin position="115"/>
        <end position="126"/>
    </location>
</feature>
<dbReference type="Proteomes" id="UP000193560">
    <property type="component" value="Unassembled WGS sequence"/>
</dbReference>
<accession>A0A1X2IC61</accession>
<dbReference type="AlphaFoldDB" id="A0A1X2IC61"/>
<feature type="region of interest" description="Disordered" evidence="1">
    <location>
        <begin position="110"/>
        <end position="156"/>
    </location>
</feature>
<organism evidence="2 3">
    <name type="scientific">Absidia repens</name>
    <dbReference type="NCBI Taxonomy" id="90262"/>
    <lineage>
        <taxon>Eukaryota</taxon>
        <taxon>Fungi</taxon>
        <taxon>Fungi incertae sedis</taxon>
        <taxon>Mucoromycota</taxon>
        <taxon>Mucoromycotina</taxon>
        <taxon>Mucoromycetes</taxon>
        <taxon>Mucorales</taxon>
        <taxon>Cunninghamellaceae</taxon>
        <taxon>Absidia</taxon>
    </lineage>
</organism>
<sequence length="243" mass="26291">MPPSNQSKSQCPLCSSTIEEYLINLETKMTMCGNVKCTYPFNTADPTQFVVRTEGGGNTQKGKKRAKISLDKTQKSVNGKKQETTYSLTSPIEQKDKPLVLALPSKSISAGSVLTSPQTPNSTTSPYDQEATPSKRFRSQPATATSQAVVPSKATEATTMTTAQTATTTNYSLADIELLLNDTDEDNGSTVVTPKEDATSAMSPMMWLDDMFQGQDHNDLGSKCNPLQTNQDLDTLLGLSLFQ</sequence>
<evidence type="ECO:0000313" key="3">
    <source>
        <dbReference type="Proteomes" id="UP000193560"/>
    </source>
</evidence>
<feature type="compositionally biased region" description="Polar residues" evidence="1">
    <location>
        <begin position="140"/>
        <end position="149"/>
    </location>
</feature>
<dbReference type="OrthoDB" id="2284630at2759"/>
<evidence type="ECO:0000313" key="2">
    <source>
        <dbReference type="EMBL" id="ORZ13528.1"/>
    </source>
</evidence>
<keyword evidence="3" id="KW-1185">Reference proteome</keyword>
<dbReference type="EMBL" id="MCGE01000016">
    <property type="protein sequence ID" value="ORZ13528.1"/>
    <property type="molecule type" value="Genomic_DNA"/>
</dbReference>
<name>A0A1X2IC61_9FUNG</name>
<protein>
    <submittedName>
        <fullName evidence="2">Uncharacterized protein</fullName>
    </submittedName>
</protein>
<feature type="region of interest" description="Disordered" evidence="1">
    <location>
        <begin position="52"/>
        <end position="84"/>
    </location>
</feature>
<gene>
    <name evidence="2" type="ORF">BCR42DRAFT_418495</name>
</gene>
<evidence type="ECO:0000256" key="1">
    <source>
        <dbReference type="SAM" id="MobiDB-lite"/>
    </source>
</evidence>
<comment type="caution">
    <text evidence="2">The sequence shown here is derived from an EMBL/GenBank/DDBJ whole genome shotgun (WGS) entry which is preliminary data.</text>
</comment>
<proteinExistence type="predicted"/>
<feature type="compositionally biased region" description="Polar residues" evidence="1">
    <location>
        <begin position="75"/>
        <end position="84"/>
    </location>
</feature>